<accession>A0A5J4ZSK4</accession>
<evidence type="ECO:0000313" key="1">
    <source>
        <dbReference type="EMBL" id="KAA8521715.1"/>
    </source>
</evidence>
<proteinExistence type="predicted"/>
<reference evidence="1 2" key="1">
    <citation type="submission" date="2019-09" db="EMBL/GenBank/DDBJ databases">
        <title>A chromosome-level genome assembly of the Chinese tupelo Nyssa sinensis.</title>
        <authorList>
            <person name="Yang X."/>
            <person name="Kang M."/>
            <person name="Yang Y."/>
            <person name="Xiong H."/>
            <person name="Wang M."/>
            <person name="Zhang Z."/>
            <person name="Wang Z."/>
            <person name="Wu H."/>
            <person name="Ma T."/>
            <person name="Liu J."/>
            <person name="Xi Z."/>
        </authorList>
    </citation>
    <scope>NUCLEOTIDE SEQUENCE [LARGE SCALE GENOMIC DNA]</scope>
    <source>
        <strain evidence="1">J267</strain>
        <tissue evidence="1">Leaf</tissue>
    </source>
</reference>
<dbReference type="AlphaFoldDB" id="A0A5J4ZSK4"/>
<dbReference type="Proteomes" id="UP000325577">
    <property type="component" value="Linkage Group LG5"/>
</dbReference>
<gene>
    <name evidence="1" type="ORF">F0562_012388</name>
</gene>
<dbReference type="SUPFAM" id="SSF56672">
    <property type="entry name" value="DNA/RNA polymerases"/>
    <property type="match status" value="1"/>
</dbReference>
<evidence type="ECO:0000313" key="2">
    <source>
        <dbReference type="Proteomes" id="UP000325577"/>
    </source>
</evidence>
<protein>
    <submittedName>
        <fullName evidence="1">Uncharacterized protein</fullName>
    </submittedName>
</protein>
<keyword evidence="2" id="KW-1185">Reference proteome</keyword>
<name>A0A5J4ZSK4_9ASTE</name>
<sequence>MSCSQTRNPQAMAIIREGNDGGQQTTQLQGVDGKAIQAASLKELSKEAHQSHAMFAICLQVAKNEPQEDIHPSMQEVLQEFSDMFKEPSSLPPIREVDHYIPLKEGTEPINVRPYRYAYYQKEEIDK</sequence>
<dbReference type="InterPro" id="IPR043502">
    <property type="entry name" value="DNA/RNA_pol_sf"/>
</dbReference>
<dbReference type="OrthoDB" id="1748685at2759"/>
<organism evidence="1 2">
    <name type="scientific">Nyssa sinensis</name>
    <dbReference type="NCBI Taxonomy" id="561372"/>
    <lineage>
        <taxon>Eukaryota</taxon>
        <taxon>Viridiplantae</taxon>
        <taxon>Streptophyta</taxon>
        <taxon>Embryophyta</taxon>
        <taxon>Tracheophyta</taxon>
        <taxon>Spermatophyta</taxon>
        <taxon>Magnoliopsida</taxon>
        <taxon>eudicotyledons</taxon>
        <taxon>Gunneridae</taxon>
        <taxon>Pentapetalae</taxon>
        <taxon>asterids</taxon>
        <taxon>Cornales</taxon>
        <taxon>Nyssaceae</taxon>
        <taxon>Nyssa</taxon>
    </lineage>
</organism>
<dbReference type="EMBL" id="CM018048">
    <property type="protein sequence ID" value="KAA8521715.1"/>
    <property type="molecule type" value="Genomic_DNA"/>
</dbReference>